<reference evidence="2" key="1">
    <citation type="journal article" date="2012" name="Nat. Genet.">
        <title>Lifestyle transitions in plant pathogenic Colletotrichum fungi deciphered by genome and transcriptome analyses.</title>
        <authorList>
            <person name="O'Connell R.J."/>
            <person name="Thon M.R."/>
            <person name="Hacquard S."/>
            <person name="Amyotte S.G."/>
            <person name="Kleemann J."/>
            <person name="Torres M.F."/>
            <person name="Damm U."/>
            <person name="Buiate E.A."/>
            <person name="Epstein L."/>
            <person name="Alkan N."/>
            <person name="Altmueller J."/>
            <person name="Alvarado-Balderrama L."/>
            <person name="Bauser C.A."/>
            <person name="Becker C."/>
            <person name="Birren B.W."/>
            <person name="Chen Z."/>
            <person name="Choi J."/>
            <person name="Crouch J.A."/>
            <person name="Duvick J.P."/>
            <person name="Farman M.A."/>
            <person name="Gan P."/>
            <person name="Heiman D."/>
            <person name="Henrissat B."/>
            <person name="Howard R.J."/>
            <person name="Kabbage M."/>
            <person name="Koch C."/>
            <person name="Kracher B."/>
            <person name="Kubo Y."/>
            <person name="Law A.D."/>
            <person name="Lebrun M.-H."/>
            <person name="Lee Y.-H."/>
            <person name="Miyara I."/>
            <person name="Moore N."/>
            <person name="Neumann U."/>
            <person name="Nordstroem K."/>
            <person name="Panaccione D.G."/>
            <person name="Panstruga R."/>
            <person name="Place M."/>
            <person name="Proctor R.H."/>
            <person name="Prusky D."/>
            <person name="Rech G."/>
            <person name="Reinhardt R."/>
            <person name="Rollins J.A."/>
            <person name="Rounsley S."/>
            <person name="Schardl C.L."/>
            <person name="Schwartz D.C."/>
            <person name="Shenoy N."/>
            <person name="Shirasu K."/>
            <person name="Sikhakolli U.R."/>
            <person name="Stueber K."/>
            <person name="Sukno S.A."/>
            <person name="Sweigard J.A."/>
            <person name="Takano Y."/>
            <person name="Takahara H."/>
            <person name="Trail F."/>
            <person name="van der Does H.C."/>
            <person name="Voll L.M."/>
            <person name="Will I."/>
            <person name="Young S."/>
            <person name="Zeng Q."/>
            <person name="Zhang J."/>
            <person name="Zhou S."/>
            <person name="Dickman M.B."/>
            <person name="Schulze-Lefert P."/>
            <person name="Ver Loren van Themaat E."/>
            <person name="Ma L.-J."/>
            <person name="Vaillancourt L.J."/>
        </authorList>
    </citation>
    <scope>NUCLEOTIDE SEQUENCE [LARGE SCALE GENOMIC DNA]</scope>
    <source>
        <strain evidence="2">IMI 349063</strain>
    </source>
</reference>
<gene>
    <name evidence="1" type="ORF">CH063_05407</name>
</gene>
<dbReference type="HOGENOM" id="CLU_2661163_0_0_1"/>
<evidence type="ECO:0000313" key="1">
    <source>
        <dbReference type="EMBL" id="CCF33160.1"/>
    </source>
</evidence>
<accession>H1UYV9</accession>
<dbReference type="AlphaFoldDB" id="H1UYV9"/>
<dbReference type="EMBL" id="CACQ02000659">
    <property type="protein sequence ID" value="CCF33160.1"/>
    <property type="molecule type" value="Genomic_DNA"/>
</dbReference>
<feature type="non-terminal residue" evidence="1">
    <location>
        <position position="1"/>
    </location>
</feature>
<evidence type="ECO:0000313" key="2">
    <source>
        <dbReference type="Proteomes" id="UP000007174"/>
    </source>
</evidence>
<proteinExistence type="predicted"/>
<name>H1UYV9_COLHI</name>
<sequence>QHPKSLRHETLRPLLLCSRKTPSESKLCFPRPRRVSSQRQTASLYRTNMINHEDGAFEALLAVRKDIYGQPVQYDA</sequence>
<organism evidence="1 2">
    <name type="scientific">Colletotrichum higginsianum (strain IMI 349063)</name>
    <name type="common">Crucifer anthracnose fungus</name>
    <dbReference type="NCBI Taxonomy" id="759273"/>
    <lineage>
        <taxon>Eukaryota</taxon>
        <taxon>Fungi</taxon>
        <taxon>Dikarya</taxon>
        <taxon>Ascomycota</taxon>
        <taxon>Pezizomycotina</taxon>
        <taxon>Sordariomycetes</taxon>
        <taxon>Hypocreomycetidae</taxon>
        <taxon>Glomerellales</taxon>
        <taxon>Glomerellaceae</taxon>
        <taxon>Colletotrichum</taxon>
        <taxon>Colletotrichum destructivum species complex</taxon>
    </lineage>
</organism>
<dbReference type="Proteomes" id="UP000007174">
    <property type="component" value="Unassembled WGS sequence"/>
</dbReference>
<protein>
    <submittedName>
        <fullName evidence="1">Uncharacterized protein</fullName>
    </submittedName>
</protein>